<keyword evidence="1" id="KW-0808">Transferase</keyword>
<dbReference type="InterPro" id="IPR011009">
    <property type="entry name" value="Kinase-like_dom_sf"/>
</dbReference>
<protein>
    <submittedName>
        <fullName evidence="1">Phosphotransferase</fullName>
    </submittedName>
</protein>
<dbReference type="GO" id="GO:0006646">
    <property type="term" value="P:phosphatidylethanolamine biosynthetic process"/>
    <property type="evidence" value="ECO:0007669"/>
    <property type="project" value="TreeGrafter"/>
</dbReference>
<dbReference type="PANTHER" id="PTHR22603:SF66">
    <property type="entry name" value="ETHANOLAMINE KINASE"/>
    <property type="match status" value="1"/>
</dbReference>
<dbReference type="SUPFAM" id="SSF56112">
    <property type="entry name" value="Protein kinase-like (PK-like)"/>
    <property type="match status" value="1"/>
</dbReference>
<accession>A0A5C8ZWC3</accession>
<dbReference type="RefSeq" id="WP_148069100.1">
    <property type="nucleotide sequence ID" value="NZ_VRZA01000005.1"/>
</dbReference>
<evidence type="ECO:0000313" key="2">
    <source>
        <dbReference type="Proteomes" id="UP000321039"/>
    </source>
</evidence>
<dbReference type="Gene3D" id="3.90.1200.10">
    <property type="match status" value="1"/>
</dbReference>
<proteinExistence type="predicted"/>
<dbReference type="AlphaFoldDB" id="A0A5C8ZWC3"/>
<dbReference type="PANTHER" id="PTHR22603">
    <property type="entry name" value="CHOLINE/ETHANOALAMINE KINASE"/>
    <property type="match status" value="1"/>
</dbReference>
<dbReference type="Proteomes" id="UP000321039">
    <property type="component" value="Unassembled WGS sequence"/>
</dbReference>
<comment type="caution">
    <text evidence="1">The sequence shown here is derived from an EMBL/GenBank/DDBJ whole genome shotgun (WGS) entry which is preliminary data.</text>
</comment>
<dbReference type="EMBL" id="VRZA01000005">
    <property type="protein sequence ID" value="TXS91860.1"/>
    <property type="molecule type" value="Genomic_DNA"/>
</dbReference>
<keyword evidence="2" id="KW-1185">Reference proteome</keyword>
<reference evidence="1 2" key="1">
    <citation type="submission" date="2019-08" db="EMBL/GenBank/DDBJ databases">
        <title>Parahaliea maris sp. nov., isolated from the surface seawater.</title>
        <authorList>
            <person name="Liu Y."/>
        </authorList>
    </citation>
    <scope>NUCLEOTIDE SEQUENCE [LARGE SCALE GENOMIC DNA]</scope>
    <source>
        <strain evidence="1 2">HSLHS9</strain>
    </source>
</reference>
<dbReference type="Gene3D" id="3.30.200.20">
    <property type="entry name" value="Phosphorylase Kinase, domain 1"/>
    <property type="match status" value="1"/>
</dbReference>
<name>A0A5C8ZWC3_9GAMM</name>
<evidence type="ECO:0000313" key="1">
    <source>
        <dbReference type="EMBL" id="TXS91860.1"/>
    </source>
</evidence>
<sequence>MSGDNSGTEHTIFSEISNVRRDWSPEKVRDYIADLPIWPENTEVRQKFGGLTNRTYFAYVDGAPKYAIRVGFDQYRTRQTAVIESTLAAQRLGIGPRLIYAEPNVSVTEFVEGEGLSLEDMKDPDVMRSVIDMMKVIHNGGSAVKETISYWWPFDTIRRWMDAMEVGKAATDWQPSPWADQLPRLRGIVDRLERGIGPFIPTFTHNDMTFVNLFKSPSGEIRIIDWDGGAYGHPMFDLGEMLMWAEADEQTCIKAIKYYFGDISDEDLEQRLTEVHAFQTIAALRLVTECLYTDLDPYYHVTPEEFAEGMKEILPGQKAALIGLAEMLMPRFEELWSDYQHLFPEA</sequence>
<dbReference type="GO" id="GO:0005737">
    <property type="term" value="C:cytoplasm"/>
    <property type="evidence" value="ECO:0007669"/>
    <property type="project" value="TreeGrafter"/>
</dbReference>
<organism evidence="1 2">
    <name type="scientific">Parahaliea maris</name>
    <dbReference type="NCBI Taxonomy" id="2716870"/>
    <lineage>
        <taxon>Bacteria</taxon>
        <taxon>Pseudomonadati</taxon>
        <taxon>Pseudomonadota</taxon>
        <taxon>Gammaproteobacteria</taxon>
        <taxon>Cellvibrionales</taxon>
        <taxon>Halieaceae</taxon>
        <taxon>Parahaliea</taxon>
    </lineage>
</organism>
<gene>
    <name evidence="1" type="ORF">FV139_14065</name>
</gene>
<dbReference type="GO" id="GO:0004305">
    <property type="term" value="F:ethanolamine kinase activity"/>
    <property type="evidence" value="ECO:0007669"/>
    <property type="project" value="TreeGrafter"/>
</dbReference>
<dbReference type="Pfam" id="PF01633">
    <property type="entry name" value="Choline_kinase"/>
    <property type="match status" value="1"/>
</dbReference>